<evidence type="ECO:0000313" key="1">
    <source>
        <dbReference type="EMBL" id="PWZ04841.1"/>
    </source>
</evidence>
<proteinExistence type="predicted"/>
<name>A0A3L6DB71_MAIZE</name>
<dbReference type="EMBL" id="NCVQ01000010">
    <property type="protein sequence ID" value="PWZ04841.1"/>
    <property type="molecule type" value="Genomic_DNA"/>
</dbReference>
<dbReference type="AlphaFoldDB" id="A0A3L6DB71"/>
<organism evidence="1">
    <name type="scientific">Zea mays</name>
    <name type="common">Maize</name>
    <dbReference type="NCBI Taxonomy" id="4577"/>
    <lineage>
        <taxon>Eukaryota</taxon>
        <taxon>Viridiplantae</taxon>
        <taxon>Streptophyta</taxon>
        <taxon>Embryophyta</taxon>
        <taxon>Tracheophyta</taxon>
        <taxon>Spermatophyta</taxon>
        <taxon>Magnoliopsida</taxon>
        <taxon>Liliopsida</taxon>
        <taxon>Poales</taxon>
        <taxon>Poaceae</taxon>
        <taxon>PACMAD clade</taxon>
        <taxon>Panicoideae</taxon>
        <taxon>Andropogonodae</taxon>
        <taxon>Andropogoneae</taxon>
        <taxon>Tripsacinae</taxon>
        <taxon>Zea</taxon>
    </lineage>
</organism>
<accession>A0A3L6DB71</accession>
<comment type="caution">
    <text evidence="1">The sequence shown here is derived from an EMBL/GenBank/DDBJ whole genome shotgun (WGS) entry which is preliminary data.</text>
</comment>
<dbReference type="Proteomes" id="UP000251960">
    <property type="component" value="Chromosome 9"/>
</dbReference>
<gene>
    <name evidence="1" type="ORF">Zm00014a_041903</name>
</gene>
<sequence length="31" mass="3654">MMPNTVLNKIAVTYRELPSQKRVHLKFPQIT</sequence>
<reference evidence="1" key="1">
    <citation type="journal article" date="2018" name="Nat. Genet.">
        <title>Extensive intraspecific gene order and gene structural variations between Mo17 and other maize genomes.</title>
        <authorList>
            <person name="Sun S."/>
            <person name="Zhou Y."/>
            <person name="Chen J."/>
            <person name="Shi J."/>
            <person name="Zhao H."/>
            <person name="Zhao H."/>
            <person name="Song W."/>
            <person name="Zhang M."/>
            <person name="Cui Y."/>
            <person name="Dong X."/>
            <person name="Liu H."/>
            <person name="Ma X."/>
            <person name="Jiao Y."/>
            <person name="Wang B."/>
            <person name="Wei X."/>
            <person name="Stein J.C."/>
            <person name="Glaubitz J.C."/>
            <person name="Lu F."/>
            <person name="Yu G."/>
            <person name="Liang C."/>
            <person name="Fengler K."/>
            <person name="Li B."/>
            <person name="Rafalski A."/>
            <person name="Schnable P.S."/>
            <person name="Ware D.H."/>
            <person name="Buckler E.S."/>
            <person name="Lai J."/>
        </authorList>
    </citation>
    <scope>NUCLEOTIDE SEQUENCE [LARGE SCALE GENOMIC DNA]</scope>
    <source>
        <tissue evidence="1">Seedling</tissue>
    </source>
</reference>
<protein>
    <submittedName>
        <fullName evidence="1">Uncharacterized protein</fullName>
    </submittedName>
</protein>